<dbReference type="AlphaFoldDB" id="A0A6M3L8W6"/>
<accession>A0A6M3L8W6</accession>
<dbReference type="EMBL" id="MT142974">
    <property type="protein sequence ID" value="QJA91266.1"/>
    <property type="molecule type" value="Genomic_DNA"/>
</dbReference>
<proteinExistence type="predicted"/>
<organism evidence="1">
    <name type="scientific">viral metagenome</name>
    <dbReference type="NCBI Taxonomy" id="1070528"/>
    <lineage>
        <taxon>unclassified sequences</taxon>
        <taxon>metagenomes</taxon>
        <taxon>organismal metagenomes</taxon>
    </lineage>
</organism>
<evidence type="ECO:0000313" key="1">
    <source>
        <dbReference type="EMBL" id="QJA91266.1"/>
    </source>
</evidence>
<reference evidence="1" key="1">
    <citation type="submission" date="2020-03" db="EMBL/GenBank/DDBJ databases">
        <title>The deep terrestrial virosphere.</title>
        <authorList>
            <person name="Holmfeldt K."/>
            <person name="Nilsson E."/>
            <person name="Simone D."/>
            <person name="Lopez-Fernandez M."/>
            <person name="Wu X."/>
            <person name="de Brujin I."/>
            <person name="Lundin D."/>
            <person name="Andersson A."/>
            <person name="Bertilsson S."/>
            <person name="Dopson M."/>
        </authorList>
    </citation>
    <scope>NUCLEOTIDE SEQUENCE</scope>
    <source>
        <strain evidence="1">MM415B03413</strain>
    </source>
</reference>
<name>A0A6M3L8W6_9ZZZZ</name>
<gene>
    <name evidence="1" type="ORF">MM415B03413_0009</name>
</gene>
<evidence type="ECO:0008006" key="2">
    <source>
        <dbReference type="Google" id="ProtNLM"/>
    </source>
</evidence>
<sequence length="162" mass="17941">MAIQKDSIGLSMSMDPKDIDKMRTRLNVQNLLGGPLNKVFGKAGLLIQKAVMMATPVQTGRLRASTFIDVDQGIIPKSARIGTSVTYATTVEYGGTWNGKHFPPRYVLGVRSITDYASGAKGRAKRIFEGIGPYQYAFRENIEKAKEIIKDITSSVEKIWRD</sequence>
<protein>
    <recommendedName>
        <fullName evidence="2">Tail protein</fullName>
    </recommendedName>
</protein>